<reference evidence="1" key="1">
    <citation type="journal article" date="2020" name="Stud. Mycol.">
        <title>101 Dothideomycetes genomes: a test case for predicting lifestyles and emergence of pathogens.</title>
        <authorList>
            <person name="Haridas S."/>
            <person name="Albert R."/>
            <person name="Binder M."/>
            <person name="Bloem J."/>
            <person name="Labutti K."/>
            <person name="Salamov A."/>
            <person name="Andreopoulos B."/>
            <person name="Baker S."/>
            <person name="Barry K."/>
            <person name="Bills G."/>
            <person name="Bluhm B."/>
            <person name="Cannon C."/>
            <person name="Castanera R."/>
            <person name="Culley D."/>
            <person name="Daum C."/>
            <person name="Ezra D."/>
            <person name="Gonzalez J."/>
            <person name="Henrissat B."/>
            <person name="Kuo A."/>
            <person name="Liang C."/>
            <person name="Lipzen A."/>
            <person name="Lutzoni F."/>
            <person name="Magnuson J."/>
            <person name="Mondo S."/>
            <person name="Nolan M."/>
            <person name="Ohm R."/>
            <person name="Pangilinan J."/>
            <person name="Park H.-J."/>
            <person name="Ramirez L."/>
            <person name="Alfaro M."/>
            <person name="Sun H."/>
            <person name="Tritt A."/>
            <person name="Yoshinaga Y."/>
            <person name="Zwiers L.-H."/>
            <person name="Turgeon B."/>
            <person name="Goodwin S."/>
            <person name="Spatafora J."/>
            <person name="Crous P."/>
            <person name="Grigoriev I."/>
        </authorList>
    </citation>
    <scope>NUCLEOTIDE SEQUENCE</scope>
    <source>
        <strain evidence="1">ATCC 200398</strain>
    </source>
</reference>
<dbReference type="EMBL" id="MU003512">
    <property type="protein sequence ID" value="KAF2469227.1"/>
    <property type="molecule type" value="Genomic_DNA"/>
</dbReference>
<name>A0ACB6QSF0_9PLEO</name>
<evidence type="ECO:0000313" key="1">
    <source>
        <dbReference type="EMBL" id="KAF2469227.1"/>
    </source>
</evidence>
<protein>
    <submittedName>
        <fullName evidence="1">Uncharacterized protein</fullName>
    </submittedName>
</protein>
<sequence>MLLGLTEEKLKKQQNLFTSIAAITARTQVNAQRRLAAAQLTWGLGLRAWDWGSEPGTGGLEPGTQLGIRRYYVPKLGVYKESLWLS</sequence>
<keyword evidence="2" id="KW-1185">Reference proteome</keyword>
<evidence type="ECO:0000313" key="2">
    <source>
        <dbReference type="Proteomes" id="UP000799755"/>
    </source>
</evidence>
<gene>
    <name evidence="1" type="ORF">BDR25DRAFT_356475</name>
</gene>
<comment type="caution">
    <text evidence="1">The sequence shown here is derived from an EMBL/GenBank/DDBJ whole genome shotgun (WGS) entry which is preliminary data.</text>
</comment>
<accession>A0ACB6QSF0</accession>
<organism evidence="1 2">
    <name type="scientific">Lindgomyces ingoldianus</name>
    <dbReference type="NCBI Taxonomy" id="673940"/>
    <lineage>
        <taxon>Eukaryota</taxon>
        <taxon>Fungi</taxon>
        <taxon>Dikarya</taxon>
        <taxon>Ascomycota</taxon>
        <taxon>Pezizomycotina</taxon>
        <taxon>Dothideomycetes</taxon>
        <taxon>Pleosporomycetidae</taxon>
        <taxon>Pleosporales</taxon>
        <taxon>Lindgomycetaceae</taxon>
        <taxon>Lindgomyces</taxon>
    </lineage>
</organism>
<proteinExistence type="predicted"/>
<dbReference type="Proteomes" id="UP000799755">
    <property type="component" value="Unassembled WGS sequence"/>
</dbReference>